<evidence type="ECO:0000256" key="7">
    <source>
        <dbReference type="RuleBase" id="RU000562"/>
    </source>
</evidence>
<dbReference type="GO" id="GO:0019843">
    <property type="term" value="F:rRNA binding"/>
    <property type="evidence" value="ECO:0007669"/>
    <property type="project" value="UniProtKB-UniRule"/>
</dbReference>
<evidence type="ECO:0000256" key="2">
    <source>
        <dbReference type="ARBA" id="ARBA00022730"/>
    </source>
</evidence>
<dbReference type="Proteomes" id="UP000501452">
    <property type="component" value="Chromosome"/>
</dbReference>
<dbReference type="GO" id="GO:0005840">
    <property type="term" value="C:ribosome"/>
    <property type="evidence" value="ECO:0007669"/>
    <property type="project" value="UniProtKB-KW"/>
</dbReference>
<dbReference type="GO" id="GO:1990904">
    <property type="term" value="C:ribonucleoprotein complex"/>
    <property type="evidence" value="ECO:0007669"/>
    <property type="project" value="UniProtKB-KW"/>
</dbReference>
<dbReference type="InterPro" id="IPR036164">
    <property type="entry name" value="bL21-like_sf"/>
</dbReference>
<dbReference type="PROSITE" id="PS01169">
    <property type="entry name" value="RIBOSOMAL_L21"/>
    <property type="match status" value="1"/>
</dbReference>
<dbReference type="PANTHER" id="PTHR21349">
    <property type="entry name" value="50S RIBOSOMAL PROTEIN L21"/>
    <property type="match status" value="1"/>
</dbReference>
<comment type="subunit">
    <text evidence="6">Part of the 50S ribosomal subunit. Contacts protein L20.</text>
</comment>
<evidence type="ECO:0000256" key="3">
    <source>
        <dbReference type="ARBA" id="ARBA00022884"/>
    </source>
</evidence>
<evidence type="ECO:0000256" key="6">
    <source>
        <dbReference type="HAMAP-Rule" id="MF_01363"/>
    </source>
</evidence>
<gene>
    <name evidence="6 9" type="primary">rplU</name>
    <name evidence="9" type="ORF">GBA63_10985</name>
</gene>
<dbReference type="InterPro" id="IPR018258">
    <property type="entry name" value="Ribosomal_bL21_CS"/>
</dbReference>
<comment type="function">
    <text evidence="6 7">This protein binds to 23S rRNA in the presence of protein L20.</text>
</comment>
<name>A0A6G8Q9F2_9ACTN</name>
<reference evidence="9 10" key="1">
    <citation type="submission" date="2019-10" db="EMBL/GenBank/DDBJ databases">
        <title>Rubrobacter sp nov SCSIO 52090 isolated from a deep-sea sediment in the South China Sea.</title>
        <authorList>
            <person name="Chen R.W."/>
        </authorList>
    </citation>
    <scope>NUCLEOTIDE SEQUENCE [LARGE SCALE GENOMIC DNA]</scope>
    <source>
        <strain evidence="9 10">SCSIO 52909</strain>
    </source>
</reference>
<dbReference type="Pfam" id="PF00829">
    <property type="entry name" value="Ribosomal_L21p"/>
    <property type="match status" value="1"/>
</dbReference>
<keyword evidence="2 6" id="KW-0699">rRNA-binding</keyword>
<evidence type="ECO:0000256" key="8">
    <source>
        <dbReference type="SAM" id="MobiDB-lite"/>
    </source>
</evidence>
<dbReference type="GO" id="GO:0006412">
    <property type="term" value="P:translation"/>
    <property type="evidence" value="ECO:0007669"/>
    <property type="project" value="UniProtKB-UniRule"/>
</dbReference>
<dbReference type="InterPro" id="IPR001787">
    <property type="entry name" value="Ribosomal_bL21"/>
</dbReference>
<dbReference type="RefSeq" id="WP_166176085.1">
    <property type="nucleotide sequence ID" value="NZ_CP045119.1"/>
</dbReference>
<proteinExistence type="inferred from homology"/>
<dbReference type="GO" id="GO:0005737">
    <property type="term" value="C:cytoplasm"/>
    <property type="evidence" value="ECO:0007669"/>
    <property type="project" value="UniProtKB-ARBA"/>
</dbReference>
<dbReference type="KEGG" id="rub:GBA63_10985"/>
<dbReference type="HAMAP" id="MF_01363">
    <property type="entry name" value="Ribosomal_bL21"/>
    <property type="match status" value="1"/>
</dbReference>
<sequence length="99" mass="11257">MFAVVKSGGKQYRVREGQELILDRVKGEVGDSVELPVGFFVDDEGFDLGARTARVEILEHLRGEKIHIYKYRAKKDSRKKTGHRQAQTRVKVLEVQDGS</sequence>
<dbReference type="SUPFAM" id="SSF141091">
    <property type="entry name" value="L21p-like"/>
    <property type="match status" value="1"/>
</dbReference>
<evidence type="ECO:0000256" key="1">
    <source>
        <dbReference type="ARBA" id="ARBA00008563"/>
    </source>
</evidence>
<accession>A0A6G8Q9F2</accession>
<dbReference type="AlphaFoldDB" id="A0A6G8Q9F2"/>
<dbReference type="NCBIfam" id="TIGR00061">
    <property type="entry name" value="L21"/>
    <property type="match status" value="1"/>
</dbReference>
<dbReference type="InterPro" id="IPR028909">
    <property type="entry name" value="bL21-like"/>
</dbReference>
<dbReference type="PANTHER" id="PTHR21349:SF0">
    <property type="entry name" value="LARGE RIBOSOMAL SUBUNIT PROTEIN BL21M"/>
    <property type="match status" value="1"/>
</dbReference>
<comment type="similarity">
    <text evidence="1 6 7">Belongs to the bacterial ribosomal protein bL21 family.</text>
</comment>
<keyword evidence="5 6" id="KW-0687">Ribonucleoprotein</keyword>
<keyword evidence="10" id="KW-1185">Reference proteome</keyword>
<evidence type="ECO:0000313" key="10">
    <source>
        <dbReference type="Proteomes" id="UP000501452"/>
    </source>
</evidence>
<keyword evidence="4 6" id="KW-0689">Ribosomal protein</keyword>
<feature type="region of interest" description="Disordered" evidence="8">
    <location>
        <begin position="76"/>
        <end position="99"/>
    </location>
</feature>
<dbReference type="GO" id="GO:0003735">
    <property type="term" value="F:structural constituent of ribosome"/>
    <property type="evidence" value="ECO:0007669"/>
    <property type="project" value="InterPro"/>
</dbReference>
<protein>
    <recommendedName>
        <fullName evidence="6">Large ribosomal subunit protein bL21</fullName>
    </recommendedName>
</protein>
<evidence type="ECO:0000313" key="9">
    <source>
        <dbReference type="EMBL" id="QIN83110.1"/>
    </source>
</evidence>
<keyword evidence="3 6" id="KW-0694">RNA-binding</keyword>
<organism evidence="9 10">
    <name type="scientific">Rubrobacter tropicus</name>
    <dbReference type="NCBI Taxonomy" id="2653851"/>
    <lineage>
        <taxon>Bacteria</taxon>
        <taxon>Bacillati</taxon>
        <taxon>Actinomycetota</taxon>
        <taxon>Rubrobacteria</taxon>
        <taxon>Rubrobacterales</taxon>
        <taxon>Rubrobacteraceae</taxon>
        <taxon>Rubrobacter</taxon>
    </lineage>
</organism>
<dbReference type="EMBL" id="CP045119">
    <property type="protein sequence ID" value="QIN83110.1"/>
    <property type="molecule type" value="Genomic_DNA"/>
</dbReference>
<evidence type="ECO:0000256" key="4">
    <source>
        <dbReference type="ARBA" id="ARBA00022980"/>
    </source>
</evidence>
<evidence type="ECO:0000256" key="5">
    <source>
        <dbReference type="ARBA" id="ARBA00023274"/>
    </source>
</evidence>